<protein>
    <submittedName>
        <fullName evidence="1">Uncharacterized protein</fullName>
    </submittedName>
</protein>
<keyword evidence="2" id="KW-1185">Reference proteome</keyword>
<comment type="caution">
    <text evidence="1">The sequence shown here is derived from an EMBL/GenBank/DDBJ whole genome shotgun (WGS) entry which is preliminary data.</text>
</comment>
<organism evidence="1 2">
    <name type="scientific">Abeliophyllum distichum</name>
    <dbReference type="NCBI Taxonomy" id="126358"/>
    <lineage>
        <taxon>Eukaryota</taxon>
        <taxon>Viridiplantae</taxon>
        <taxon>Streptophyta</taxon>
        <taxon>Embryophyta</taxon>
        <taxon>Tracheophyta</taxon>
        <taxon>Spermatophyta</taxon>
        <taxon>Magnoliopsida</taxon>
        <taxon>eudicotyledons</taxon>
        <taxon>Gunneridae</taxon>
        <taxon>Pentapetalae</taxon>
        <taxon>asterids</taxon>
        <taxon>lamiids</taxon>
        <taxon>Lamiales</taxon>
        <taxon>Oleaceae</taxon>
        <taxon>Forsythieae</taxon>
        <taxon>Abeliophyllum</taxon>
    </lineage>
</organism>
<proteinExistence type="predicted"/>
<name>A0ABD1VY31_9LAMI</name>
<evidence type="ECO:0000313" key="2">
    <source>
        <dbReference type="Proteomes" id="UP001604336"/>
    </source>
</evidence>
<reference evidence="2" key="1">
    <citation type="submission" date="2024-07" db="EMBL/GenBank/DDBJ databases">
        <title>Two chromosome-level genome assemblies of Korean endemic species Abeliophyllum distichum and Forsythia ovata (Oleaceae).</title>
        <authorList>
            <person name="Jang H."/>
        </authorList>
    </citation>
    <scope>NUCLEOTIDE SEQUENCE [LARGE SCALE GENOMIC DNA]</scope>
</reference>
<dbReference type="Proteomes" id="UP001604336">
    <property type="component" value="Unassembled WGS sequence"/>
</dbReference>
<dbReference type="AlphaFoldDB" id="A0ABD1VY31"/>
<gene>
    <name evidence="1" type="ORF">Adt_03239</name>
</gene>
<sequence>MVLVFCPHSPKQPPARVALGDAPSAAALASTCRTSAGDPPVGTPPLGDQFAGSIGAQGMVPVVLPLVFTRGLIRSTLQAIGLDSVILVDVPTSVNSSRFQLDMTYPHLKPMMEHTSIENPLVHLAASTTASLQLAPT</sequence>
<accession>A0ABD1VY31</accession>
<dbReference type="EMBL" id="JBFOLK010000001">
    <property type="protein sequence ID" value="KAL2542261.1"/>
    <property type="molecule type" value="Genomic_DNA"/>
</dbReference>
<evidence type="ECO:0000313" key="1">
    <source>
        <dbReference type="EMBL" id="KAL2542261.1"/>
    </source>
</evidence>